<reference evidence="1" key="2">
    <citation type="journal article" date="2015" name="Data Brief">
        <title>Shoot transcriptome of the giant reed, Arundo donax.</title>
        <authorList>
            <person name="Barrero R.A."/>
            <person name="Guerrero F.D."/>
            <person name="Moolhuijzen P."/>
            <person name="Goolsby J.A."/>
            <person name="Tidwell J."/>
            <person name="Bellgard S.E."/>
            <person name="Bellgard M.I."/>
        </authorList>
    </citation>
    <scope>NUCLEOTIDE SEQUENCE</scope>
    <source>
        <tissue evidence="1">Shoot tissue taken approximately 20 cm above the soil surface</tissue>
    </source>
</reference>
<evidence type="ECO:0000313" key="1">
    <source>
        <dbReference type="EMBL" id="JAE17388.1"/>
    </source>
</evidence>
<accession>A0A0A9G9K2</accession>
<proteinExistence type="predicted"/>
<reference evidence="1" key="1">
    <citation type="submission" date="2014-09" db="EMBL/GenBank/DDBJ databases">
        <authorList>
            <person name="Magalhaes I.L.F."/>
            <person name="Oliveira U."/>
            <person name="Santos F.R."/>
            <person name="Vidigal T.H.D.A."/>
            <person name="Brescovit A.D."/>
            <person name="Santos A.J."/>
        </authorList>
    </citation>
    <scope>NUCLEOTIDE SEQUENCE</scope>
    <source>
        <tissue evidence="1">Shoot tissue taken approximately 20 cm above the soil surface</tissue>
    </source>
</reference>
<name>A0A0A9G9K2_ARUDO</name>
<dbReference type="EMBL" id="GBRH01180508">
    <property type="protein sequence ID" value="JAE17388.1"/>
    <property type="molecule type" value="Transcribed_RNA"/>
</dbReference>
<organism evidence="1">
    <name type="scientific">Arundo donax</name>
    <name type="common">Giant reed</name>
    <name type="synonym">Donax arundinaceus</name>
    <dbReference type="NCBI Taxonomy" id="35708"/>
    <lineage>
        <taxon>Eukaryota</taxon>
        <taxon>Viridiplantae</taxon>
        <taxon>Streptophyta</taxon>
        <taxon>Embryophyta</taxon>
        <taxon>Tracheophyta</taxon>
        <taxon>Spermatophyta</taxon>
        <taxon>Magnoliopsida</taxon>
        <taxon>Liliopsida</taxon>
        <taxon>Poales</taxon>
        <taxon>Poaceae</taxon>
        <taxon>PACMAD clade</taxon>
        <taxon>Arundinoideae</taxon>
        <taxon>Arundineae</taxon>
        <taxon>Arundo</taxon>
    </lineage>
</organism>
<dbReference type="AlphaFoldDB" id="A0A0A9G9K2"/>
<protein>
    <submittedName>
        <fullName evidence="1">Uncharacterized protein</fullName>
    </submittedName>
</protein>
<sequence length="67" mass="8285">MRCILMCLNLRHTSRQCCIVWLRRCLKRSRLSQDLGRRCIINKIRRRCRSNTLRRWCSRLLHRCSII</sequence>